<dbReference type="AlphaFoldDB" id="A0AAN8FTU6"/>
<evidence type="ECO:0000313" key="2">
    <source>
        <dbReference type="EMBL" id="KAK5983319.1"/>
    </source>
</evidence>
<evidence type="ECO:0000256" key="1">
    <source>
        <dbReference type="SAM" id="Phobius"/>
    </source>
</evidence>
<name>A0AAN8FTU6_TRICO</name>
<dbReference type="EMBL" id="WIXE01004126">
    <property type="protein sequence ID" value="KAK5983319.1"/>
    <property type="molecule type" value="Genomic_DNA"/>
</dbReference>
<protein>
    <submittedName>
        <fullName evidence="2">Uncharacterized protein</fullName>
    </submittedName>
</protein>
<organism evidence="2 3">
    <name type="scientific">Trichostrongylus colubriformis</name>
    <name type="common">Black scour worm</name>
    <dbReference type="NCBI Taxonomy" id="6319"/>
    <lineage>
        <taxon>Eukaryota</taxon>
        <taxon>Metazoa</taxon>
        <taxon>Ecdysozoa</taxon>
        <taxon>Nematoda</taxon>
        <taxon>Chromadorea</taxon>
        <taxon>Rhabditida</taxon>
        <taxon>Rhabditina</taxon>
        <taxon>Rhabditomorpha</taxon>
        <taxon>Strongyloidea</taxon>
        <taxon>Trichostrongylidae</taxon>
        <taxon>Trichostrongylus</taxon>
    </lineage>
</organism>
<keyword evidence="1" id="KW-1133">Transmembrane helix</keyword>
<accession>A0AAN8FTU6</accession>
<sequence>DNEAARPRLFGCGRKIANLMFSETALKFHLFTYWLFCLFGMIEEQPHSLQVIKVMLVAMAIIFALLATVTKAVCLFYPFLFVIVFEFVKHTVIFFLIAIKLTYPEKYMKIINTQGFSKMRQLTKATRSEDELYYIWCGFCVVYFVLVSLTLIRTIMDYQLKERLRRQHQNVYQPHIVPPAHRQRLILPREQEVGSLNQDDPPPYSSTIRPGSLIETAKEETDPPRYSQIELPVDRTISSISCACEKSDEIVTPPLVKTKTST</sequence>
<keyword evidence="3" id="KW-1185">Reference proteome</keyword>
<feature type="transmembrane region" description="Helical" evidence="1">
    <location>
        <begin position="133"/>
        <end position="156"/>
    </location>
</feature>
<feature type="transmembrane region" description="Helical" evidence="1">
    <location>
        <begin position="48"/>
        <end position="69"/>
    </location>
</feature>
<feature type="non-terminal residue" evidence="2">
    <location>
        <position position="1"/>
    </location>
</feature>
<feature type="transmembrane region" description="Helical" evidence="1">
    <location>
        <begin position="76"/>
        <end position="99"/>
    </location>
</feature>
<evidence type="ECO:0000313" key="3">
    <source>
        <dbReference type="Proteomes" id="UP001331761"/>
    </source>
</evidence>
<gene>
    <name evidence="2" type="ORF">GCK32_014721</name>
</gene>
<feature type="transmembrane region" description="Helical" evidence="1">
    <location>
        <begin position="24"/>
        <end position="42"/>
    </location>
</feature>
<reference evidence="2 3" key="1">
    <citation type="submission" date="2019-10" db="EMBL/GenBank/DDBJ databases">
        <title>Assembly and Annotation for the nematode Trichostrongylus colubriformis.</title>
        <authorList>
            <person name="Martin J."/>
        </authorList>
    </citation>
    <scope>NUCLEOTIDE SEQUENCE [LARGE SCALE GENOMIC DNA]</scope>
    <source>
        <strain evidence="2">G859</strain>
        <tissue evidence="2">Whole worm</tissue>
    </source>
</reference>
<dbReference type="Proteomes" id="UP001331761">
    <property type="component" value="Unassembled WGS sequence"/>
</dbReference>
<proteinExistence type="predicted"/>
<keyword evidence="1" id="KW-0472">Membrane</keyword>
<comment type="caution">
    <text evidence="2">The sequence shown here is derived from an EMBL/GenBank/DDBJ whole genome shotgun (WGS) entry which is preliminary data.</text>
</comment>
<keyword evidence="1" id="KW-0812">Transmembrane</keyword>